<dbReference type="PANTHER" id="PTHR43400">
    <property type="entry name" value="FUMARATE REDUCTASE"/>
    <property type="match status" value="1"/>
</dbReference>
<keyword evidence="2" id="KW-0285">Flavoprotein</keyword>
<accession>A0ABS2ZZS5</accession>
<reference evidence="5 6" key="1">
    <citation type="submission" date="2021-02" db="EMBL/GenBank/DDBJ databases">
        <title>Draft Genome Sequences of 5 Vibrio neptunius Strains Isolated From of Bivalve Hatcheries.</title>
        <authorList>
            <person name="Galvis F."/>
            <person name="Barja J.L."/>
            <person name="Lemos M.L."/>
            <person name="Balado M."/>
        </authorList>
    </citation>
    <scope>NUCLEOTIDE SEQUENCE [LARGE SCALE GENOMIC DNA]</scope>
    <source>
        <strain evidence="5 6">PP-145.98</strain>
    </source>
</reference>
<keyword evidence="6" id="KW-1185">Reference proteome</keyword>
<evidence type="ECO:0000256" key="2">
    <source>
        <dbReference type="ARBA" id="ARBA00022827"/>
    </source>
</evidence>
<evidence type="ECO:0000256" key="3">
    <source>
        <dbReference type="ARBA" id="ARBA00023002"/>
    </source>
</evidence>
<evidence type="ECO:0000256" key="1">
    <source>
        <dbReference type="ARBA" id="ARBA00001974"/>
    </source>
</evidence>
<protein>
    <submittedName>
        <fullName evidence="5">FAD-dependent oxidoreductase</fullName>
    </submittedName>
</protein>
<gene>
    <name evidence="5" type="ORF">JYA62_04500</name>
</gene>
<dbReference type="SUPFAM" id="SSF51905">
    <property type="entry name" value="FAD/NAD(P)-binding domain"/>
    <property type="match status" value="1"/>
</dbReference>
<dbReference type="InterPro" id="IPR036188">
    <property type="entry name" value="FAD/NAD-bd_sf"/>
</dbReference>
<dbReference type="Pfam" id="PF01266">
    <property type="entry name" value="DAO"/>
    <property type="match status" value="1"/>
</dbReference>
<sequence>MQPDNTKFDTPTVAVIGGGIAGSTAALHLAEIGINVVLLEKSKTLISGPPICHLHAGGNLYREISTSQCIELLKQSIETVRLYPHTINRRPTVIAVPYSDGGSPDELYERLITIQRCYQDLVDSDPANQVLGKPCDYYKFYGRHELEELANRSQPEQPKHVDDWVIPFAKSADLESLKFPVVAVQEHGWSVFRIAASATLALDSIPNCQLLTETQVIGLESTTQGWNVEYRNTNGEVSVLKVDYLVNACGYETGSIDDLAQKPRDRLVEFKAAYVTRWDESDELWPEVIFHGPRGTPKGMAQLTPYPNGVFQLHGMTKDITLFDDGLVASGEQSSQPTLPLRLKRKIQQGWDESVVLERTRRAIEHMANFVPGYKNAYEFGTPLFGAQQIPGSDETLRAADVTFEGRHYARIEVVKGSSALEAAIKLVDEWSLFDYEGESIESLHPVSMALDPKVIESKAEELATLRDYPPELASVYGQ</sequence>
<dbReference type="PANTHER" id="PTHR43400:SF7">
    <property type="entry name" value="FAD-DEPENDENT OXIDOREDUCTASE 2 FAD BINDING DOMAIN-CONTAINING PROTEIN"/>
    <property type="match status" value="1"/>
</dbReference>
<dbReference type="Proteomes" id="UP000779070">
    <property type="component" value="Unassembled WGS sequence"/>
</dbReference>
<dbReference type="EMBL" id="JAFHLB010000004">
    <property type="protein sequence ID" value="MBN3576927.1"/>
    <property type="molecule type" value="Genomic_DNA"/>
</dbReference>
<proteinExistence type="predicted"/>
<dbReference type="InterPro" id="IPR006076">
    <property type="entry name" value="FAD-dep_OxRdtase"/>
</dbReference>
<evidence type="ECO:0000259" key="4">
    <source>
        <dbReference type="Pfam" id="PF01266"/>
    </source>
</evidence>
<feature type="domain" description="FAD dependent oxidoreductase" evidence="4">
    <location>
        <begin position="13"/>
        <end position="372"/>
    </location>
</feature>
<keyword evidence="2" id="KW-0274">FAD</keyword>
<evidence type="ECO:0000313" key="6">
    <source>
        <dbReference type="Proteomes" id="UP000779070"/>
    </source>
</evidence>
<evidence type="ECO:0000313" key="5">
    <source>
        <dbReference type="EMBL" id="MBN3576927.1"/>
    </source>
</evidence>
<dbReference type="InterPro" id="IPR050315">
    <property type="entry name" value="FAD-oxidoreductase_2"/>
</dbReference>
<comment type="caution">
    <text evidence="5">The sequence shown here is derived from an EMBL/GenBank/DDBJ whole genome shotgun (WGS) entry which is preliminary data.</text>
</comment>
<name>A0ABS2ZZS5_9VIBR</name>
<dbReference type="Gene3D" id="3.50.50.60">
    <property type="entry name" value="FAD/NAD(P)-binding domain"/>
    <property type="match status" value="1"/>
</dbReference>
<dbReference type="RefSeq" id="WP_206369081.1">
    <property type="nucleotide sequence ID" value="NZ_CAWPTM010000178.1"/>
</dbReference>
<comment type="cofactor">
    <cofactor evidence="1">
        <name>FAD</name>
        <dbReference type="ChEBI" id="CHEBI:57692"/>
    </cofactor>
</comment>
<keyword evidence="3" id="KW-0560">Oxidoreductase</keyword>
<organism evidence="5 6">
    <name type="scientific">Vibrio neptunius</name>
    <dbReference type="NCBI Taxonomy" id="170651"/>
    <lineage>
        <taxon>Bacteria</taxon>
        <taxon>Pseudomonadati</taxon>
        <taxon>Pseudomonadota</taxon>
        <taxon>Gammaproteobacteria</taxon>
        <taxon>Vibrionales</taxon>
        <taxon>Vibrionaceae</taxon>
        <taxon>Vibrio</taxon>
    </lineage>
</organism>